<feature type="compositionally biased region" description="Acidic residues" evidence="1">
    <location>
        <begin position="19"/>
        <end position="28"/>
    </location>
</feature>
<evidence type="ECO:0000313" key="2">
    <source>
        <dbReference type="EMBL" id="KAK1413705.1"/>
    </source>
</evidence>
<gene>
    <name evidence="2" type="ORF">QVD17_35482</name>
</gene>
<proteinExistence type="predicted"/>
<reference evidence="2" key="1">
    <citation type="journal article" date="2023" name="bioRxiv">
        <title>Improved chromosome-level genome assembly for marigold (Tagetes erecta).</title>
        <authorList>
            <person name="Jiang F."/>
            <person name="Yuan L."/>
            <person name="Wang S."/>
            <person name="Wang H."/>
            <person name="Xu D."/>
            <person name="Wang A."/>
            <person name="Fan W."/>
        </authorList>
    </citation>
    <scope>NUCLEOTIDE SEQUENCE</scope>
    <source>
        <strain evidence="2">WSJ</strain>
        <tissue evidence="2">Leaf</tissue>
    </source>
</reference>
<feature type="compositionally biased region" description="Polar residues" evidence="1">
    <location>
        <begin position="45"/>
        <end position="60"/>
    </location>
</feature>
<evidence type="ECO:0000256" key="1">
    <source>
        <dbReference type="SAM" id="MobiDB-lite"/>
    </source>
</evidence>
<evidence type="ECO:0000313" key="3">
    <source>
        <dbReference type="Proteomes" id="UP001229421"/>
    </source>
</evidence>
<protein>
    <submittedName>
        <fullName evidence="2">Uncharacterized protein</fullName>
    </submittedName>
</protein>
<accession>A0AAD8JZK4</accession>
<comment type="caution">
    <text evidence="2">The sequence shown here is derived from an EMBL/GenBank/DDBJ whole genome shotgun (WGS) entry which is preliminary data.</text>
</comment>
<sequence length="108" mass="12163">MRVVVVVRDEGCSGGDGDGYGDEDDDDNIVWGLHKPTKAEDDQQKLNFNPTKSSQQPQPDSFQCSLSTLYTLEQLTSNLSSPFMTLLHHISHTYTIDPRRSIRKFSFA</sequence>
<keyword evidence="3" id="KW-1185">Reference proteome</keyword>
<organism evidence="2 3">
    <name type="scientific">Tagetes erecta</name>
    <name type="common">African marigold</name>
    <dbReference type="NCBI Taxonomy" id="13708"/>
    <lineage>
        <taxon>Eukaryota</taxon>
        <taxon>Viridiplantae</taxon>
        <taxon>Streptophyta</taxon>
        <taxon>Embryophyta</taxon>
        <taxon>Tracheophyta</taxon>
        <taxon>Spermatophyta</taxon>
        <taxon>Magnoliopsida</taxon>
        <taxon>eudicotyledons</taxon>
        <taxon>Gunneridae</taxon>
        <taxon>Pentapetalae</taxon>
        <taxon>asterids</taxon>
        <taxon>campanulids</taxon>
        <taxon>Asterales</taxon>
        <taxon>Asteraceae</taxon>
        <taxon>Asteroideae</taxon>
        <taxon>Heliantheae alliance</taxon>
        <taxon>Tageteae</taxon>
        <taxon>Tagetes</taxon>
    </lineage>
</organism>
<name>A0AAD8JZK4_TARER</name>
<dbReference type="EMBL" id="JAUHHV010000009">
    <property type="protein sequence ID" value="KAK1413705.1"/>
    <property type="molecule type" value="Genomic_DNA"/>
</dbReference>
<dbReference type="AlphaFoldDB" id="A0AAD8JZK4"/>
<feature type="region of interest" description="Disordered" evidence="1">
    <location>
        <begin position="11"/>
        <end position="60"/>
    </location>
</feature>
<dbReference type="Proteomes" id="UP001229421">
    <property type="component" value="Unassembled WGS sequence"/>
</dbReference>